<dbReference type="AlphaFoldDB" id="H6N6C1"/>
<dbReference type="Proteomes" id="UP000009135">
    <property type="component" value="Chromosome"/>
</dbReference>
<keyword evidence="1" id="KW-0812">Transmembrane</keyword>
<keyword evidence="1" id="KW-0472">Membrane</keyword>
<feature type="transmembrane region" description="Helical" evidence="1">
    <location>
        <begin position="57"/>
        <end position="73"/>
    </location>
</feature>
<dbReference type="EMBL" id="CP003199">
    <property type="protein sequence ID" value="AEW45193.2"/>
    <property type="molecule type" value="Genomic_DNA"/>
</dbReference>
<gene>
    <name evidence="2" type="ordered locus">MHC_01635</name>
</gene>
<sequence>MRPEVDTFSLLEDFLKESENLISFWKKCFLLLLCCGMTCTLMVIIFATLFKVEAEKLQLILAPIACIFIPAVITDLCKTYKISSYINSFYRKIDENDIRAAFAGGRQTLNIIVILTLVLAFLSPIIPSLGSLVLIAPLFLKAKFNKVNKELVEMRDSFI</sequence>
<name>H6N6C1_MYCHN</name>
<feature type="transmembrane region" description="Helical" evidence="1">
    <location>
        <begin position="111"/>
        <end position="140"/>
    </location>
</feature>
<organism evidence="2 3">
    <name type="scientific">Mycoplasma haemocanis (strain Illinois)</name>
    <dbReference type="NCBI Taxonomy" id="1111676"/>
    <lineage>
        <taxon>Bacteria</taxon>
        <taxon>Bacillati</taxon>
        <taxon>Mycoplasmatota</taxon>
        <taxon>Mollicutes</taxon>
        <taxon>Mycoplasmataceae</taxon>
        <taxon>Mycoplasma</taxon>
    </lineage>
</organism>
<feature type="transmembrane region" description="Helical" evidence="1">
    <location>
        <begin position="29"/>
        <end position="50"/>
    </location>
</feature>
<reference evidence="2 3" key="1">
    <citation type="journal article" date="2012" name="J. Bacteriol.">
        <title>Complete genome sequence of Mycoplasma haemocanis strain Illinois.</title>
        <authorList>
            <person name="do Nascimento N.C."/>
            <person name="Guimaraes A.M."/>
            <person name="Santos A.P."/>
            <person name="Sanmiguel P.J."/>
            <person name="Messick J.B."/>
        </authorList>
    </citation>
    <scope>NUCLEOTIDE SEQUENCE [LARGE SCALE GENOMIC DNA]</scope>
    <source>
        <strain evidence="2 3">Illinois</strain>
    </source>
</reference>
<keyword evidence="3" id="KW-1185">Reference proteome</keyword>
<dbReference type="STRING" id="1111676.MHC_01635"/>
<evidence type="ECO:0000256" key="1">
    <source>
        <dbReference type="SAM" id="Phobius"/>
    </source>
</evidence>
<protein>
    <submittedName>
        <fullName evidence="2">Uncharacterized protein</fullName>
    </submittedName>
</protein>
<dbReference type="KEGG" id="mhe:MHC_01635"/>
<proteinExistence type="predicted"/>
<keyword evidence="1" id="KW-1133">Transmembrane helix</keyword>
<accession>H6N6C1</accession>
<dbReference type="OrthoDB" id="9838485at2"/>
<evidence type="ECO:0000313" key="2">
    <source>
        <dbReference type="EMBL" id="AEW45193.2"/>
    </source>
</evidence>
<dbReference type="HOGENOM" id="CLU_1658839_0_0_14"/>
<evidence type="ECO:0000313" key="3">
    <source>
        <dbReference type="Proteomes" id="UP000009135"/>
    </source>
</evidence>